<dbReference type="GO" id="GO:0031048">
    <property type="term" value="P:regulatory ncRNA-mediated heterochromatin formation"/>
    <property type="evidence" value="ECO:0007669"/>
    <property type="project" value="TreeGrafter"/>
</dbReference>
<dbReference type="Gene3D" id="3.40.50.300">
    <property type="entry name" value="P-loop containing nucleotide triphosphate hydrolases"/>
    <property type="match status" value="2"/>
</dbReference>
<keyword evidence="1" id="KW-0378">Hydrolase</keyword>
<keyword evidence="2" id="KW-0479">Metal-binding</keyword>
<feature type="compositionally biased region" description="Polar residues" evidence="3">
    <location>
        <begin position="31"/>
        <end position="40"/>
    </location>
</feature>
<keyword evidence="2" id="KW-0863">Zinc-finger</keyword>
<dbReference type="Pfam" id="PF13087">
    <property type="entry name" value="AAA_12"/>
    <property type="match status" value="1"/>
</dbReference>
<sequence>MDSQRMCRDFARGKCQWKNCKFAHVSNGQSRSSKVSTSQIRRPEPLPRRDRGLPNTEKEFRAWQGSIPLRTAVIRPSSGKKTTIFRKARELIGFDASIRQEVIRTLASEDGLRLILDLVQENFEGMDVTTRDLIFKTQVLPFLETVTNPEVVSSLVLEQAVGTIYNVLFGIDGSRAARWLNFICGVLETDTTNEGSAMLLEASLHTFSRIADLNSTAPIQDCLHDVAHRFETVLASMNNKNGMSDRRLYQSRLHLGRLLQRMETGKSLPTGTPEKEVKKESKAVFVANRETPGGRHNNDFDDICQIKIMPSFEEICSPRGEYLPVTDPVQWHIDGIDGLLDRNFRLLREDTVGQLRDAIHHELSPRAQQSQLRKFVYPKCLVANLEFNWLSGLYFEVDFPQPAGVTNHSPMAREMWWQNSRRLQPGALVCLIVQKDVVLFCTVTHRDMSPRRKKIISLPQHQVPPQNKAEPKTLWKSSTRGSVMLMPVDSRYTNTQVVLDLFSPKKTTISLVEFPGVILPAFEPALQALQSMKVARNLPFSELFVPWVYDDFNISDMAPALYASQPGFAFNLRCLMKNDTNFYVRVDQPSDVKYVQDHSTLDGAQARALISCLKRKLGLIQGPPGTGKSYTGVALIKVLLANKEATRGRLGPILCVTYTNHALDQLLEALLDNNVTSQIVRIGSQSKSERLEKFNLQSVAKDTTRTKMEKKERWSSAERLSLCEGDFRAFDLKREVPIARLKSHIQRTDPGHHDQLFSLIQEDGFLGMNTGNPQTTIKTWLDSAAKYNVRARPVDRLKDVNVLEMSRKERQDLYNHWCREYRAEVDEQVRQIVSSHSAAKQGYDSIQDEMHLRCLAQADVIGATTAGLARRLDMFRRLPCKFMLCEEAGEVLESHLLTAFIPSVEHAILIGDQQQLRPQVQNYDLSSENPRGGTQYSLDISLFERLVSSNKSPMSCGAPFNTLETQRRMHPSIARLIRETLYPKLKDAASVSEYPEIMGMRKRLFWLDHRQREGGSDPDAMSTSHWNSHEVDMTVLLVNHLIRQGECKHGDIAVLTPYLGQLHRLRKRLDELFAIVVGDRDQEDLKQAGYGDYEVKPKPMIKAALSQTLRVATVDNFQGEEAKVVVISLVRSNPKNKCGFLRTSNRINVLLSRAQHVAAIIRALSDAGTLARKGAWSTYIKCTENSHVVIQCQTFLAGRIKISRQLAVWYAWTRRSQAAIMSSHCHATSTWKQKTIAA</sequence>
<protein>
    <submittedName>
        <fullName evidence="5">NFX1-type zinc finger-containing protein</fullName>
    </submittedName>
</protein>
<dbReference type="Pfam" id="PF13086">
    <property type="entry name" value="AAA_11"/>
    <property type="match status" value="1"/>
</dbReference>
<dbReference type="CDD" id="cd17936">
    <property type="entry name" value="EEXXEc_NFX1"/>
    <property type="match status" value="1"/>
</dbReference>
<keyword evidence="2" id="KW-0862">Zinc</keyword>
<dbReference type="InterPro" id="IPR000571">
    <property type="entry name" value="Znf_CCCH"/>
</dbReference>
<gene>
    <name evidence="5" type="ORF">EN45_033750</name>
</gene>
<dbReference type="GO" id="GO:0004386">
    <property type="term" value="F:helicase activity"/>
    <property type="evidence" value="ECO:0007669"/>
    <property type="project" value="InterPro"/>
</dbReference>
<feature type="zinc finger region" description="C3H1-type" evidence="2">
    <location>
        <begin position="1"/>
        <end position="27"/>
    </location>
</feature>
<dbReference type="GO" id="GO:0008270">
    <property type="term" value="F:zinc ion binding"/>
    <property type="evidence" value="ECO:0007669"/>
    <property type="project" value="UniProtKB-KW"/>
</dbReference>
<dbReference type="AlphaFoldDB" id="A0A167XTY4"/>
<dbReference type="PANTHER" id="PTHR10887:SF445">
    <property type="entry name" value="NFX1-TYPE ZINC FINGER-CONTAINING PROTEIN 1"/>
    <property type="match status" value="1"/>
</dbReference>
<dbReference type="InterPro" id="IPR041679">
    <property type="entry name" value="DNA2/NAM7-like_C"/>
</dbReference>
<dbReference type="EMBL" id="CM002798">
    <property type="protein sequence ID" value="KZN93202.1"/>
    <property type="molecule type" value="Genomic_DNA"/>
</dbReference>
<dbReference type="Gene3D" id="3.30.1370.210">
    <property type="match status" value="1"/>
</dbReference>
<dbReference type="PANTHER" id="PTHR10887">
    <property type="entry name" value="DNA2/NAM7 HELICASE FAMILY"/>
    <property type="match status" value="1"/>
</dbReference>
<evidence type="ECO:0000256" key="1">
    <source>
        <dbReference type="ARBA" id="ARBA00022806"/>
    </source>
</evidence>
<evidence type="ECO:0000313" key="5">
    <source>
        <dbReference type="EMBL" id="KZN93202.1"/>
    </source>
</evidence>
<feature type="domain" description="C3H1-type" evidence="4">
    <location>
        <begin position="1"/>
        <end position="27"/>
    </location>
</feature>
<accession>A0A167XTY4</accession>
<keyword evidence="1" id="KW-0547">Nucleotide-binding</keyword>
<evidence type="ECO:0000256" key="2">
    <source>
        <dbReference type="PROSITE-ProRule" id="PRU00723"/>
    </source>
</evidence>
<keyword evidence="1" id="KW-0347">Helicase</keyword>
<feature type="compositionally biased region" description="Basic and acidic residues" evidence="3">
    <location>
        <begin position="41"/>
        <end position="55"/>
    </location>
</feature>
<reference evidence="5" key="1">
    <citation type="journal article" date="2014" name="Genome Announc.">
        <title>Complete sequencing and chromosome-scale genome assembly of the industrial progenitor strain P2niaD18 from the penicillin producer Penicillium chrysogenum.</title>
        <authorList>
            <person name="Specht T."/>
            <person name="Dahlmann T.A."/>
            <person name="Zadra I."/>
            <person name="Kurnsteiner H."/>
            <person name="Kuck U."/>
        </authorList>
    </citation>
    <scope>NUCLEOTIDE SEQUENCE [LARGE SCALE GENOMIC DNA]</scope>
    <source>
        <strain evidence="5">P2niaD18</strain>
    </source>
</reference>
<dbReference type="InterPro" id="IPR045055">
    <property type="entry name" value="DNA2/NAM7-like"/>
</dbReference>
<name>A0A167XTY4_PENCH</name>
<evidence type="ECO:0000256" key="3">
    <source>
        <dbReference type="SAM" id="MobiDB-lite"/>
    </source>
</evidence>
<feature type="region of interest" description="Disordered" evidence="3">
    <location>
        <begin position="31"/>
        <end position="55"/>
    </location>
</feature>
<dbReference type="SUPFAM" id="SSF52540">
    <property type="entry name" value="P-loop containing nucleoside triphosphate hydrolases"/>
    <property type="match status" value="1"/>
</dbReference>
<dbReference type="InterPro" id="IPR027417">
    <property type="entry name" value="P-loop_NTPase"/>
</dbReference>
<keyword evidence="1" id="KW-0067">ATP-binding</keyword>
<dbReference type="InterPro" id="IPR047187">
    <property type="entry name" value="SF1_C_Upf1"/>
</dbReference>
<evidence type="ECO:0000259" key="4">
    <source>
        <dbReference type="PROSITE" id="PS50103"/>
    </source>
</evidence>
<organism evidence="5">
    <name type="scientific">Penicillium chrysogenum</name>
    <name type="common">Penicillium notatum</name>
    <dbReference type="NCBI Taxonomy" id="5076"/>
    <lineage>
        <taxon>Eukaryota</taxon>
        <taxon>Fungi</taxon>
        <taxon>Dikarya</taxon>
        <taxon>Ascomycota</taxon>
        <taxon>Pezizomycotina</taxon>
        <taxon>Eurotiomycetes</taxon>
        <taxon>Eurotiomycetidae</taxon>
        <taxon>Eurotiales</taxon>
        <taxon>Aspergillaceae</taxon>
        <taxon>Penicillium</taxon>
        <taxon>Penicillium chrysogenum species complex</taxon>
    </lineage>
</organism>
<dbReference type="InterPro" id="IPR041677">
    <property type="entry name" value="DNA2/NAM7_AAA_11"/>
</dbReference>
<dbReference type="Proteomes" id="UP000076449">
    <property type="component" value="Chromosome I"/>
</dbReference>
<dbReference type="FunFam" id="3.40.50.300:FF:001660">
    <property type="entry name" value="NF-X1 finger and helicase protein, putative"/>
    <property type="match status" value="1"/>
</dbReference>
<dbReference type="GO" id="GO:0031380">
    <property type="term" value="C:nuclear RNA-directed RNA polymerase complex"/>
    <property type="evidence" value="ECO:0007669"/>
    <property type="project" value="TreeGrafter"/>
</dbReference>
<dbReference type="CDD" id="cd18808">
    <property type="entry name" value="SF1_C_Upf1"/>
    <property type="match status" value="1"/>
</dbReference>
<proteinExistence type="predicted"/>
<dbReference type="PROSITE" id="PS50103">
    <property type="entry name" value="ZF_C3H1"/>
    <property type="match status" value="1"/>
</dbReference>